<dbReference type="OrthoDB" id="7392071at2"/>
<name>A0A397NIN7_9SPHN</name>
<reference evidence="2 3" key="1">
    <citation type="submission" date="2018-08" db="EMBL/GenBank/DDBJ databases">
        <title>Genomic Encyclopedia of Type Strains, Phase IV (KMG-IV): sequencing the most valuable type-strain genomes for metagenomic binning, comparative biology and taxonomic classification.</title>
        <authorList>
            <person name="Goeker M."/>
        </authorList>
    </citation>
    <scope>NUCLEOTIDE SEQUENCE [LARGE SCALE GENOMIC DNA]</scope>
    <source>
        <strain evidence="2 3">DSM 25527</strain>
    </source>
</reference>
<gene>
    <name evidence="2" type="ORF">DFR49_3254</name>
</gene>
<organism evidence="2 3">
    <name type="scientific">Hephaestia caeni</name>
    <dbReference type="NCBI Taxonomy" id="645617"/>
    <lineage>
        <taxon>Bacteria</taxon>
        <taxon>Pseudomonadati</taxon>
        <taxon>Pseudomonadota</taxon>
        <taxon>Alphaproteobacteria</taxon>
        <taxon>Sphingomonadales</taxon>
        <taxon>Sphingomonadaceae</taxon>
        <taxon>Hephaestia</taxon>
    </lineage>
</organism>
<accession>A0A397NIN7</accession>
<feature type="region of interest" description="Disordered" evidence="1">
    <location>
        <begin position="70"/>
        <end position="92"/>
    </location>
</feature>
<keyword evidence="3" id="KW-1185">Reference proteome</keyword>
<evidence type="ECO:0000313" key="2">
    <source>
        <dbReference type="EMBL" id="RIA37370.1"/>
    </source>
</evidence>
<protein>
    <submittedName>
        <fullName evidence="2">Uncharacterized protein</fullName>
    </submittedName>
</protein>
<evidence type="ECO:0000256" key="1">
    <source>
        <dbReference type="SAM" id="MobiDB-lite"/>
    </source>
</evidence>
<sequence>MHTNIDDALARLATQSPHRGLTGLEDRVLGAIAHQPAVTIGAGTTLAAVGLALALGVFSNVVPSTEAQAAPTLSPFGAPSPLAPSTLLGGTR</sequence>
<comment type="caution">
    <text evidence="2">The sequence shown here is derived from an EMBL/GenBank/DDBJ whole genome shotgun (WGS) entry which is preliminary data.</text>
</comment>
<dbReference type="Proteomes" id="UP000266568">
    <property type="component" value="Unassembled WGS sequence"/>
</dbReference>
<evidence type="ECO:0000313" key="3">
    <source>
        <dbReference type="Proteomes" id="UP000266568"/>
    </source>
</evidence>
<dbReference type="EMBL" id="QXDC01000004">
    <property type="protein sequence ID" value="RIA37370.1"/>
    <property type="molecule type" value="Genomic_DNA"/>
</dbReference>
<proteinExistence type="predicted"/>
<dbReference type="AlphaFoldDB" id="A0A397NIN7"/>